<evidence type="ECO:0000259" key="1">
    <source>
        <dbReference type="Pfam" id="PF01551"/>
    </source>
</evidence>
<dbReference type="PANTHER" id="PTHR21666:SF270">
    <property type="entry name" value="MUREIN HYDROLASE ACTIVATOR ENVC"/>
    <property type="match status" value="1"/>
</dbReference>
<feature type="domain" description="M23ase beta-sheet core" evidence="1">
    <location>
        <begin position="46"/>
        <end position="131"/>
    </location>
</feature>
<reference evidence="2 3" key="1">
    <citation type="submission" date="2016-10" db="EMBL/GenBank/DDBJ databases">
        <authorList>
            <person name="de Groot N.N."/>
        </authorList>
    </citation>
    <scope>NUCLEOTIDE SEQUENCE [LARGE SCALE GENOMIC DNA]</scope>
    <source>
        <strain evidence="2 3">NLAE-zl-G339</strain>
    </source>
</reference>
<dbReference type="InterPro" id="IPR016047">
    <property type="entry name" value="M23ase_b-sheet_dom"/>
</dbReference>
<name>A0A1H4GFR4_9BACE</name>
<accession>A0A1H4GFR4</accession>
<dbReference type="InterPro" id="IPR050570">
    <property type="entry name" value="Cell_wall_metabolism_enzyme"/>
</dbReference>
<dbReference type="PANTHER" id="PTHR21666">
    <property type="entry name" value="PEPTIDASE-RELATED"/>
    <property type="match status" value="1"/>
</dbReference>
<dbReference type="GO" id="GO:0004222">
    <property type="term" value="F:metalloendopeptidase activity"/>
    <property type="evidence" value="ECO:0007669"/>
    <property type="project" value="TreeGrafter"/>
</dbReference>
<dbReference type="Pfam" id="PF01551">
    <property type="entry name" value="Peptidase_M23"/>
    <property type="match status" value="1"/>
</dbReference>
<dbReference type="InterPro" id="IPR011055">
    <property type="entry name" value="Dup_hybrid_motif"/>
</dbReference>
<proteinExistence type="predicted"/>
<dbReference type="RefSeq" id="WP_074707969.1">
    <property type="nucleotide sequence ID" value="NZ_FNRP01000028.1"/>
</dbReference>
<dbReference type="SUPFAM" id="SSF51261">
    <property type="entry name" value="Duplicated hybrid motif"/>
    <property type="match status" value="1"/>
</dbReference>
<evidence type="ECO:0000313" key="2">
    <source>
        <dbReference type="EMBL" id="SEB07562.1"/>
    </source>
</evidence>
<dbReference type="EMBL" id="FNRP01000028">
    <property type="protein sequence ID" value="SEB07562.1"/>
    <property type="molecule type" value="Genomic_DNA"/>
</dbReference>
<protein>
    <submittedName>
        <fullName evidence="2">Peptidase family M23</fullName>
    </submittedName>
</protein>
<dbReference type="Gene3D" id="2.70.70.10">
    <property type="entry name" value="Glucose Permease (Domain IIA)"/>
    <property type="match status" value="1"/>
</dbReference>
<dbReference type="Proteomes" id="UP000183040">
    <property type="component" value="Unassembled WGS sequence"/>
</dbReference>
<sequence length="276" mass="31649">MKYTEEMILHSSSGYCMPFEEQKGKEVEMLFGYGNHKKEDSDEIYFNHGIDFKAKNYLLSAVATGIVTSVGNERNKGVYQTIRYGNYEVTYSSLASIFAHFGQRVKAGDIVAMSGDSLHMEVKFNGQELNPIEFLTMLYGNIKALEQSRHNGRVEFMTFDMGPTKYEKDKQEIEELLMQYFPIYMQDLHCGEYALPEHTEQSLRNIFSVASSKNYFFESVPSMSNPMGLGNRAMPIAVKVQNLLIGDFLNYLALRHNVYLSTMDDVVKKNFMPKQQ</sequence>
<dbReference type="CDD" id="cd12797">
    <property type="entry name" value="M23_peptidase"/>
    <property type="match status" value="1"/>
</dbReference>
<evidence type="ECO:0000313" key="3">
    <source>
        <dbReference type="Proteomes" id="UP000183040"/>
    </source>
</evidence>
<dbReference type="AlphaFoldDB" id="A0A1H4GFR4"/>
<organism evidence="2 3">
    <name type="scientific">Bacteroides xylanisolvens</name>
    <dbReference type="NCBI Taxonomy" id="371601"/>
    <lineage>
        <taxon>Bacteria</taxon>
        <taxon>Pseudomonadati</taxon>
        <taxon>Bacteroidota</taxon>
        <taxon>Bacteroidia</taxon>
        <taxon>Bacteroidales</taxon>
        <taxon>Bacteroidaceae</taxon>
        <taxon>Bacteroides</taxon>
    </lineage>
</organism>
<gene>
    <name evidence="2" type="ORF">SAMN04487924_12842</name>
</gene>